<sequence>MKFVPGVSYRNLLIYRGDADPPSPFTPSTRTSAPHDLTDLSVADDFPRGPGSDILVSLMSASADILADHPINQSRKSAGKKVATNVWLWGSGGAPGLPTFNDRYGLQGVMITAVDLLRGLASLAGWDRIEVEGATGYLDTNYAGKGKAAVEAIEKYDIVCVHIEAPDEASHEGRADAKVEALQQIDEHIVAPLWKVVQNRTDAKILILPDHPTFCRTKKHTHGPVPLVMAGSGVSADDTAAYDETTAAASGLIFDPGWTMMDQYLKKSN</sequence>
<dbReference type="AlphaFoldDB" id="M5U840"/>
<dbReference type="Gene3D" id="3.40.720.10">
    <property type="entry name" value="Alkaline Phosphatase, subunit A"/>
    <property type="match status" value="1"/>
</dbReference>
<evidence type="ECO:0000256" key="3">
    <source>
        <dbReference type="ARBA" id="ARBA00004921"/>
    </source>
</evidence>
<comment type="catalytic activity">
    <reaction evidence="1">
        <text>(2R)-2-phosphoglycerate = (2R)-3-phosphoglycerate</text>
        <dbReference type="Rhea" id="RHEA:15901"/>
        <dbReference type="ChEBI" id="CHEBI:58272"/>
        <dbReference type="ChEBI" id="CHEBI:58289"/>
        <dbReference type="EC" id="5.4.2.12"/>
    </reaction>
</comment>
<dbReference type="Pfam" id="PF01676">
    <property type="entry name" value="Metalloenzyme"/>
    <property type="match status" value="1"/>
</dbReference>
<evidence type="ECO:0000256" key="2">
    <source>
        <dbReference type="ARBA" id="ARBA00002315"/>
    </source>
</evidence>
<evidence type="ECO:0000313" key="8">
    <source>
        <dbReference type="Proteomes" id="UP000011885"/>
    </source>
</evidence>
<proteinExistence type="inferred from homology"/>
<dbReference type="InterPro" id="IPR017850">
    <property type="entry name" value="Alkaline_phosphatase_core_sf"/>
</dbReference>
<feature type="domain" description="Metalloenzyme" evidence="6">
    <location>
        <begin position="87"/>
        <end position="244"/>
    </location>
</feature>
<accession>M5U840</accession>
<comment type="caution">
    <text evidence="7">The sequence shown here is derived from an EMBL/GenBank/DDBJ whole genome shotgun (WGS) entry which is preliminary data.</text>
</comment>
<keyword evidence="5" id="KW-0324">Glycolysis</keyword>
<evidence type="ECO:0000256" key="4">
    <source>
        <dbReference type="ARBA" id="ARBA00005524"/>
    </source>
</evidence>
<reference evidence="7 8" key="1">
    <citation type="journal article" date="2013" name="Mar. Genomics">
        <title>Expression of sulfatases in Rhodopirellula baltica and the diversity of sulfatases in the genus Rhodopirellula.</title>
        <authorList>
            <person name="Wegner C.E."/>
            <person name="Richter-Heitmann T."/>
            <person name="Klindworth A."/>
            <person name="Klockow C."/>
            <person name="Richter M."/>
            <person name="Achstetter T."/>
            <person name="Glockner F.O."/>
            <person name="Harder J."/>
        </authorList>
    </citation>
    <scope>NUCLEOTIDE SEQUENCE [LARGE SCALE GENOMIC DNA]</scope>
    <source>
        <strain evidence="7 8">SM41</strain>
    </source>
</reference>
<evidence type="ECO:0000256" key="5">
    <source>
        <dbReference type="ARBA" id="ARBA00023152"/>
    </source>
</evidence>
<evidence type="ECO:0000313" key="7">
    <source>
        <dbReference type="EMBL" id="EMI57627.1"/>
    </source>
</evidence>
<evidence type="ECO:0000256" key="1">
    <source>
        <dbReference type="ARBA" id="ARBA00000370"/>
    </source>
</evidence>
<dbReference type="SUPFAM" id="SSF53649">
    <property type="entry name" value="Alkaline phosphatase-like"/>
    <property type="match status" value="1"/>
</dbReference>
<dbReference type="CDD" id="cd16011">
    <property type="entry name" value="iPGM_like"/>
    <property type="match status" value="1"/>
</dbReference>
<dbReference type="EMBL" id="ANOH01000077">
    <property type="protein sequence ID" value="EMI57627.1"/>
    <property type="molecule type" value="Genomic_DNA"/>
</dbReference>
<dbReference type="PATRIC" id="fig|1263870.3.peg.1059"/>
<dbReference type="PANTHER" id="PTHR31209">
    <property type="entry name" value="COFACTOR-INDEPENDENT PHOSPHOGLYCERATE MUTASE"/>
    <property type="match status" value="1"/>
</dbReference>
<dbReference type="InterPro" id="IPR006124">
    <property type="entry name" value="Metalloenzyme"/>
</dbReference>
<comment type="similarity">
    <text evidence="4">Belongs to the BPG-independent phosphoglycerate mutase family. A-PGAM subfamily.</text>
</comment>
<protein>
    <submittedName>
        <fullName evidence="7">Putative homoserine kinase</fullName>
    </submittedName>
</protein>
<dbReference type="Pfam" id="PF10143">
    <property type="entry name" value="PhosphMutase"/>
    <property type="match status" value="1"/>
</dbReference>
<dbReference type="InterPro" id="IPR004456">
    <property type="entry name" value="Pglycerate_mutase_ApgM"/>
</dbReference>
<comment type="pathway">
    <text evidence="3">Carbohydrate degradation.</text>
</comment>
<name>M5U840_9BACT</name>
<keyword evidence="8" id="KW-1185">Reference proteome</keyword>
<dbReference type="GO" id="GO:0046872">
    <property type="term" value="F:metal ion binding"/>
    <property type="evidence" value="ECO:0007669"/>
    <property type="project" value="InterPro"/>
</dbReference>
<gene>
    <name evidence="7" type="ORF">RSSM_00973</name>
</gene>
<evidence type="ECO:0000259" key="6">
    <source>
        <dbReference type="Pfam" id="PF01676"/>
    </source>
</evidence>
<dbReference type="PANTHER" id="PTHR31209:SF4">
    <property type="entry name" value="2,3-BISPHOSPHOGLYCERATE-INDEPENDENT PHOSPHOGLYCERATE MUTASE"/>
    <property type="match status" value="1"/>
</dbReference>
<keyword evidence="7" id="KW-0808">Transferase</keyword>
<keyword evidence="7" id="KW-0418">Kinase</keyword>
<organism evidence="7 8">
    <name type="scientific">Rhodopirellula sallentina SM41</name>
    <dbReference type="NCBI Taxonomy" id="1263870"/>
    <lineage>
        <taxon>Bacteria</taxon>
        <taxon>Pseudomonadati</taxon>
        <taxon>Planctomycetota</taxon>
        <taxon>Planctomycetia</taxon>
        <taxon>Pirellulales</taxon>
        <taxon>Pirellulaceae</taxon>
        <taxon>Rhodopirellula</taxon>
    </lineage>
</organism>
<dbReference type="GO" id="GO:0016301">
    <property type="term" value="F:kinase activity"/>
    <property type="evidence" value="ECO:0007669"/>
    <property type="project" value="UniProtKB-KW"/>
</dbReference>
<comment type="function">
    <text evidence="2">Catalyzes the interconversion of 2-phosphoglycerate and 3-phosphoglycerate.</text>
</comment>
<dbReference type="GO" id="GO:0006096">
    <property type="term" value="P:glycolytic process"/>
    <property type="evidence" value="ECO:0007669"/>
    <property type="project" value="UniProtKB-KW"/>
</dbReference>
<dbReference type="Proteomes" id="UP000011885">
    <property type="component" value="Unassembled WGS sequence"/>
</dbReference>
<dbReference type="GO" id="GO:0004619">
    <property type="term" value="F:phosphoglycerate mutase activity"/>
    <property type="evidence" value="ECO:0007669"/>
    <property type="project" value="UniProtKB-EC"/>
</dbReference>